<feature type="active site" evidence="5">
    <location>
        <position position="247"/>
    </location>
</feature>
<gene>
    <name evidence="9" type="ORF">BOKJ2_LOCUS11922</name>
</gene>
<dbReference type="GO" id="GO:0006081">
    <property type="term" value="P:aldehyde metabolic process"/>
    <property type="evidence" value="ECO:0007669"/>
    <property type="project" value="InterPro"/>
</dbReference>
<keyword evidence="3" id="KW-0520">NAD</keyword>
<dbReference type="InterPro" id="IPR015590">
    <property type="entry name" value="Aldehyde_DH_dom"/>
</dbReference>
<dbReference type="EMBL" id="CAJFCW020000005">
    <property type="protein sequence ID" value="CAG9121796.1"/>
    <property type="molecule type" value="Genomic_DNA"/>
</dbReference>
<feature type="domain" description="Aldehyde dehydrogenase" evidence="8">
    <location>
        <begin position="8"/>
        <end position="434"/>
    </location>
</feature>
<dbReference type="PROSITE" id="PS00687">
    <property type="entry name" value="ALDEHYDE_DEHYDR_GLU"/>
    <property type="match status" value="1"/>
</dbReference>
<dbReference type="SUPFAM" id="SSF53720">
    <property type="entry name" value="ALDH-like"/>
    <property type="match status" value="1"/>
</dbReference>
<dbReference type="Proteomes" id="UP000783686">
    <property type="component" value="Unassembled WGS sequence"/>
</dbReference>
<dbReference type="InterPro" id="IPR029510">
    <property type="entry name" value="Ald_DH_CS_GLU"/>
</dbReference>
<dbReference type="PANTHER" id="PTHR43570:SF16">
    <property type="entry name" value="ALDEHYDE DEHYDROGENASE TYPE III, ISOFORM Q"/>
    <property type="match status" value="1"/>
</dbReference>
<evidence type="ECO:0000256" key="2">
    <source>
        <dbReference type="ARBA" id="ARBA00023002"/>
    </source>
</evidence>
<proteinExistence type="inferred from homology"/>
<evidence type="ECO:0000256" key="6">
    <source>
        <dbReference type="PROSITE-ProRule" id="PRU10007"/>
    </source>
</evidence>
<evidence type="ECO:0000256" key="1">
    <source>
        <dbReference type="ARBA" id="ARBA00009986"/>
    </source>
</evidence>
<dbReference type="PIRSF" id="PIRSF036492">
    <property type="entry name" value="ALDH"/>
    <property type="match status" value="1"/>
</dbReference>
<keyword evidence="10" id="KW-1185">Reference proteome</keyword>
<name>A0A811L9X8_9BILA</name>
<dbReference type="AlphaFoldDB" id="A0A811L9X8"/>
<evidence type="ECO:0000256" key="4">
    <source>
        <dbReference type="PIRNR" id="PIRNR036492"/>
    </source>
</evidence>
<dbReference type="FunFam" id="3.40.309.10:FF:000003">
    <property type="entry name" value="Aldehyde dehydrogenase"/>
    <property type="match status" value="1"/>
</dbReference>
<dbReference type="FunFam" id="3.40.605.10:FF:000004">
    <property type="entry name" value="Aldehyde dehydrogenase"/>
    <property type="match status" value="1"/>
</dbReference>
<evidence type="ECO:0000256" key="7">
    <source>
        <dbReference type="RuleBase" id="RU003345"/>
    </source>
</evidence>
<dbReference type="Pfam" id="PF00171">
    <property type="entry name" value="Aldedh"/>
    <property type="match status" value="1"/>
</dbReference>
<comment type="similarity">
    <text evidence="1 4 7">Belongs to the aldehyde dehydrogenase family.</text>
</comment>
<dbReference type="GO" id="GO:0005737">
    <property type="term" value="C:cytoplasm"/>
    <property type="evidence" value="ECO:0007669"/>
    <property type="project" value="TreeGrafter"/>
</dbReference>
<dbReference type="InterPro" id="IPR016163">
    <property type="entry name" value="Ald_DH_C"/>
</dbReference>
<feature type="active site" evidence="5 6">
    <location>
        <position position="213"/>
    </location>
</feature>
<dbReference type="GO" id="GO:0004029">
    <property type="term" value="F:aldehyde dehydrogenase (NAD+) activity"/>
    <property type="evidence" value="ECO:0007669"/>
    <property type="project" value="TreeGrafter"/>
</dbReference>
<accession>A0A811L9X8</accession>
<dbReference type="Proteomes" id="UP000614601">
    <property type="component" value="Unassembled WGS sequence"/>
</dbReference>
<evidence type="ECO:0000256" key="5">
    <source>
        <dbReference type="PIRSR" id="PIRSR036492-1"/>
    </source>
</evidence>
<dbReference type="PANTHER" id="PTHR43570">
    <property type="entry name" value="ALDEHYDE DEHYDROGENASE"/>
    <property type="match status" value="1"/>
</dbReference>
<dbReference type="EMBL" id="CAJFDH010000005">
    <property type="protein sequence ID" value="CAD5226127.1"/>
    <property type="molecule type" value="Genomic_DNA"/>
</dbReference>
<protein>
    <recommendedName>
        <fullName evidence="4">Aldehyde dehydrogenase</fullName>
    </recommendedName>
</protein>
<dbReference type="InterPro" id="IPR016161">
    <property type="entry name" value="Ald_DH/histidinol_DH"/>
</dbReference>
<dbReference type="Gene3D" id="3.40.309.10">
    <property type="entry name" value="Aldehyde Dehydrogenase, Chain A, domain 2"/>
    <property type="match status" value="1"/>
</dbReference>
<dbReference type="CDD" id="cd07087">
    <property type="entry name" value="ALDH_F3-13-14_CALDH-like"/>
    <property type="match status" value="1"/>
</dbReference>
<keyword evidence="2 4" id="KW-0560">Oxidoreductase</keyword>
<sequence length="473" mass="53428">MGELHNYQKHVDKLRQGFNAGVNKSYEARISHLKTLARLLTENEERFVKALYQDLRKPELEAKSNETTFTLGKINHAIANLSKWMVPQKVDRTITQALDSAYRHPEPLGVVLIIGPWNFPFLLTVSPIIGALAAGNTVLLKPSELAPETERLFLEIFPKYFRDDVVKVVQADAKQTGEILKIPFDHILFTGSSPVGKIIMRAAAEHLTPVTLELGGKDPAVVAPDVDIRIAARRIMWGKLLNNGQACISPDYAMVIGNTERKNKFVVECINCIKEYYGENVHDSKDYGRIINEKNFDRLCHLIDKTDGKILYGGRRERAEKFIEPTLISVEEDDITMDDEIFGPILPIFSVPTVDEAIKSINRREKPLVLYLFTDSKDTVKQVKENTSSGTLTINDTIMHFTVETLPFGGVGNSGMGKYHGKAGFDTFSHFKSVLHRSSWFESMLSARYPPFDAKKLRFMLRLITLSKYRSPI</sequence>
<reference evidence="9" key="1">
    <citation type="submission" date="2020-09" db="EMBL/GenBank/DDBJ databases">
        <authorList>
            <person name="Kikuchi T."/>
        </authorList>
    </citation>
    <scope>NUCLEOTIDE SEQUENCE</scope>
    <source>
        <strain evidence="9">SH1</strain>
    </source>
</reference>
<comment type="caution">
    <text evidence="9">The sequence shown here is derived from an EMBL/GenBank/DDBJ whole genome shotgun (WGS) entry which is preliminary data.</text>
</comment>
<evidence type="ECO:0000313" key="9">
    <source>
        <dbReference type="EMBL" id="CAD5226127.1"/>
    </source>
</evidence>
<evidence type="ECO:0000256" key="3">
    <source>
        <dbReference type="ARBA" id="ARBA00023027"/>
    </source>
</evidence>
<evidence type="ECO:0000313" key="10">
    <source>
        <dbReference type="Proteomes" id="UP000614601"/>
    </source>
</evidence>
<evidence type="ECO:0000259" key="8">
    <source>
        <dbReference type="Pfam" id="PF00171"/>
    </source>
</evidence>
<dbReference type="Gene3D" id="3.40.605.10">
    <property type="entry name" value="Aldehyde Dehydrogenase, Chain A, domain 1"/>
    <property type="match status" value="1"/>
</dbReference>
<dbReference type="InterPro" id="IPR012394">
    <property type="entry name" value="Aldehyde_DH_NAD(P)"/>
</dbReference>
<organism evidence="9 10">
    <name type="scientific">Bursaphelenchus okinawaensis</name>
    <dbReference type="NCBI Taxonomy" id="465554"/>
    <lineage>
        <taxon>Eukaryota</taxon>
        <taxon>Metazoa</taxon>
        <taxon>Ecdysozoa</taxon>
        <taxon>Nematoda</taxon>
        <taxon>Chromadorea</taxon>
        <taxon>Rhabditida</taxon>
        <taxon>Tylenchina</taxon>
        <taxon>Tylenchomorpha</taxon>
        <taxon>Aphelenchoidea</taxon>
        <taxon>Aphelenchoididae</taxon>
        <taxon>Bursaphelenchus</taxon>
    </lineage>
</organism>
<dbReference type="InterPro" id="IPR016162">
    <property type="entry name" value="Ald_DH_N"/>
</dbReference>
<dbReference type="OrthoDB" id="440325at2759"/>